<protein>
    <recommendedName>
        <fullName evidence="3">Glycosyl transferase-like sugar-binding protein</fullName>
    </recommendedName>
</protein>
<evidence type="ECO:0000313" key="2">
    <source>
        <dbReference type="Proteomes" id="UP001595799"/>
    </source>
</evidence>
<keyword evidence="2" id="KW-1185">Reference proteome</keyword>
<accession>A0ABV8UKJ7</accession>
<dbReference type="EMBL" id="JBHSCW010000004">
    <property type="protein sequence ID" value="MFC4351817.1"/>
    <property type="molecule type" value="Genomic_DNA"/>
</dbReference>
<organism evidence="1 2">
    <name type="scientific">Fodinicurvata halophila</name>
    <dbReference type="NCBI Taxonomy" id="1419723"/>
    <lineage>
        <taxon>Bacteria</taxon>
        <taxon>Pseudomonadati</taxon>
        <taxon>Pseudomonadota</taxon>
        <taxon>Alphaproteobacteria</taxon>
        <taxon>Rhodospirillales</taxon>
        <taxon>Rhodovibrionaceae</taxon>
        <taxon>Fodinicurvata</taxon>
    </lineage>
</organism>
<name>A0ABV8UKJ7_9PROT</name>
<reference evidence="2" key="1">
    <citation type="journal article" date="2019" name="Int. J. Syst. Evol. Microbiol.">
        <title>The Global Catalogue of Microorganisms (GCM) 10K type strain sequencing project: providing services to taxonomists for standard genome sequencing and annotation.</title>
        <authorList>
            <consortium name="The Broad Institute Genomics Platform"/>
            <consortium name="The Broad Institute Genome Sequencing Center for Infectious Disease"/>
            <person name="Wu L."/>
            <person name="Ma J."/>
        </authorList>
    </citation>
    <scope>NUCLEOTIDE SEQUENCE [LARGE SCALE GENOMIC DNA]</scope>
    <source>
        <strain evidence="2">CECT 8472</strain>
    </source>
</reference>
<dbReference type="PANTHER" id="PTHR32385:SF15">
    <property type="entry name" value="INOSITOL PHOSPHOCERAMIDE MANNOSYLTRANSFERASE 1"/>
    <property type="match status" value="1"/>
</dbReference>
<dbReference type="Proteomes" id="UP001595799">
    <property type="component" value="Unassembled WGS sequence"/>
</dbReference>
<dbReference type="RefSeq" id="WP_382424488.1">
    <property type="nucleotide sequence ID" value="NZ_JBHSSY010000047.1"/>
</dbReference>
<dbReference type="PANTHER" id="PTHR32385">
    <property type="entry name" value="MANNOSYL PHOSPHORYLINOSITOL CERAMIDE SYNTHASE"/>
    <property type="match status" value="1"/>
</dbReference>
<comment type="caution">
    <text evidence="1">The sequence shown here is derived from an EMBL/GenBank/DDBJ whole genome shotgun (WGS) entry which is preliminary data.</text>
</comment>
<gene>
    <name evidence="1" type="ORF">ACFOW6_09710</name>
</gene>
<dbReference type="SUPFAM" id="SSF53448">
    <property type="entry name" value="Nucleotide-diphospho-sugar transferases"/>
    <property type="match status" value="1"/>
</dbReference>
<evidence type="ECO:0008006" key="3">
    <source>
        <dbReference type="Google" id="ProtNLM"/>
    </source>
</evidence>
<evidence type="ECO:0000313" key="1">
    <source>
        <dbReference type="EMBL" id="MFC4351817.1"/>
    </source>
</evidence>
<dbReference type="Gene3D" id="3.90.550.20">
    <property type="match status" value="1"/>
</dbReference>
<sequence length="226" mass="26664">MQTWPEKHPDWAYRLYGNNDLKRMDFRTRAQIDEYLRRGQYHGVADLMRYEILYREGGYMAGADSICLHNIEELLTRPCAHTVYENELVRGELVAPVVACPPGDPFVGQLVEQLARTDPRHLHDPWHSTGNLFVSRMIWEWRPDIVIWPSYRLIPVHYTGVSYEGDGKVYANQLFGATRRSYGRYRARHLLDRWLYKRTRARQERYRRKAMRALKRSPAGPSVGWG</sequence>
<proteinExistence type="predicted"/>
<dbReference type="InterPro" id="IPR051706">
    <property type="entry name" value="Glycosyltransferase_domain"/>
</dbReference>
<dbReference type="InterPro" id="IPR029044">
    <property type="entry name" value="Nucleotide-diphossugar_trans"/>
</dbReference>